<accession>A0A1I6S7P6</accession>
<dbReference type="Pfam" id="PF17765">
    <property type="entry name" value="MLTR_LBD"/>
    <property type="match status" value="1"/>
</dbReference>
<feature type="region of interest" description="Disordered" evidence="1">
    <location>
        <begin position="264"/>
        <end position="289"/>
    </location>
</feature>
<sequence>MGFVVEESSNSLGAFLRARRGVVDPGTVRLPDHRERRVPGLRREEVAFLSGVSPHYYARLEQGRNRNPSPAVLDALARALQLDEVMTAHLHVLAEAPPVGRRRVPEPETIRPELKRMVEAWTEQPAAVIGRHRDVLAANELATLLNEGFTPGRNLMRDIFLDPVARDLYRDRDTVARGVVASVRATADADDPRLIELVGELSARSEEFREIWARHDVHVRTDGLKHYNNPFVGEIAVNYHSFAVIGSPGQTLYLFSADPGSPAERSLRQLAGMTRHRDGENRPPHEEER</sequence>
<dbReference type="SMART" id="SM00530">
    <property type="entry name" value="HTH_XRE"/>
    <property type="match status" value="1"/>
</dbReference>
<name>A0A1I6S7P6_9PSEU</name>
<proteinExistence type="predicted"/>
<dbReference type="GO" id="GO:0003677">
    <property type="term" value="F:DNA binding"/>
    <property type="evidence" value="ECO:0007669"/>
    <property type="project" value="InterPro"/>
</dbReference>
<keyword evidence="4" id="KW-1185">Reference proteome</keyword>
<organism evidence="3 4">
    <name type="scientific">Saccharopolyspora flava</name>
    <dbReference type="NCBI Taxonomy" id="95161"/>
    <lineage>
        <taxon>Bacteria</taxon>
        <taxon>Bacillati</taxon>
        <taxon>Actinomycetota</taxon>
        <taxon>Actinomycetes</taxon>
        <taxon>Pseudonocardiales</taxon>
        <taxon>Pseudonocardiaceae</taxon>
        <taxon>Saccharopolyspora</taxon>
    </lineage>
</organism>
<dbReference type="SUPFAM" id="SSF47413">
    <property type="entry name" value="lambda repressor-like DNA-binding domains"/>
    <property type="match status" value="1"/>
</dbReference>
<evidence type="ECO:0000259" key="2">
    <source>
        <dbReference type="PROSITE" id="PS50943"/>
    </source>
</evidence>
<evidence type="ECO:0000256" key="1">
    <source>
        <dbReference type="SAM" id="MobiDB-lite"/>
    </source>
</evidence>
<dbReference type="InterPro" id="IPR041413">
    <property type="entry name" value="MLTR_LBD"/>
</dbReference>
<gene>
    <name evidence="3" type="ORF">SAMN05660874_02965</name>
</gene>
<dbReference type="PROSITE" id="PS50943">
    <property type="entry name" value="HTH_CROC1"/>
    <property type="match status" value="1"/>
</dbReference>
<feature type="compositionally biased region" description="Basic and acidic residues" evidence="1">
    <location>
        <begin position="275"/>
        <end position="289"/>
    </location>
</feature>
<dbReference type="Pfam" id="PF13560">
    <property type="entry name" value="HTH_31"/>
    <property type="match status" value="1"/>
</dbReference>
<dbReference type="Gene3D" id="1.10.260.40">
    <property type="entry name" value="lambda repressor-like DNA-binding domains"/>
    <property type="match status" value="1"/>
</dbReference>
<dbReference type="EMBL" id="FOZX01000004">
    <property type="protein sequence ID" value="SFS72956.1"/>
    <property type="molecule type" value="Genomic_DNA"/>
</dbReference>
<dbReference type="AlphaFoldDB" id="A0A1I6S7P6"/>
<dbReference type="InterPro" id="IPR010982">
    <property type="entry name" value="Lambda_DNA-bd_dom_sf"/>
</dbReference>
<dbReference type="InterPro" id="IPR001387">
    <property type="entry name" value="Cro/C1-type_HTH"/>
</dbReference>
<dbReference type="CDD" id="cd00093">
    <property type="entry name" value="HTH_XRE"/>
    <property type="match status" value="1"/>
</dbReference>
<evidence type="ECO:0000313" key="3">
    <source>
        <dbReference type="EMBL" id="SFS72956.1"/>
    </source>
</evidence>
<dbReference type="PANTHER" id="PTHR35010">
    <property type="entry name" value="BLL4672 PROTEIN-RELATED"/>
    <property type="match status" value="1"/>
</dbReference>
<protein>
    <submittedName>
        <fullName evidence="3">Transcriptional regulator, contains XRE-family HTH domain</fullName>
    </submittedName>
</protein>
<reference evidence="4" key="1">
    <citation type="submission" date="2016-10" db="EMBL/GenBank/DDBJ databases">
        <authorList>
            <person name="Varghese N."/>
            <person name="Submissions S."/>
        </authorList>
    </citation>
    <scope>NUCLEOTIDE SEQUENCE [LARGE SCALE GENOMIC DNA]</scope>
    <source>
        <strain evidence="4">DSM 44771</strain>
    </source>
</reference>
<dbReference type="Gene3D" id="3.30.450.180">
    <property type="match status" value="1"/>
</dbReference>
<dbReference type="Proteomes" id="UP000198852">
    <property type="component" value="Unassembled WGS sequence"/>
</dbReference>
<dbReference type="STRING" id="95161.SAMN05660874_02965"/>
<dbReference type="PANTHER" id="PTHR35010:SF2">
    <property type="entry name" value="BLL4672 PROTEIN"/>
    <property type="match status" value="1"/>
</dbReference>
<evidence type="ECO:0000313" key="4">
    <source>
        <dbReference type="Proteomes" id="UP000198852"/>
    </source>
</evidence>
<feature type="domain" description="HTH cro/C1-type" evidence="2">
    <location>
        <begin position="34"/>
        <end position="85"/>
    </location>
</feature>